<keyword evidence="1" id="KW-0812">Transmembrane</keyword>
<dbReference type="AlphaFoldDB" id="A0A3P6CDR9"/>
<feature type="transmembrane region" description="Helical" evidence="1">
    <location>
        <begin position="43"/>
        <end position="64"/>
    </location>
</feature>
<sequence>MTVLLQNQYLKGMHFPLAIPLARLWQMLEMLNLTAQMLREMPTLVHMFGYRLLLYLILLAHVWLTRALSCSSTHYCKGTPTLRSMYWCELIWILC</sequence>
<organism evidence="2">
    <name type="scientific">Brassica campestris</name>
    <name type="common">Field mustard</name>
    <dbReference type="NCBI Taxonomy" id="3711"/>
    <lineage>
        <taxon>Eukaryota</taxon>
        <taxon>Viridiplantae</taxon>
        <taxon>Streptophyta</taxon>
        <taxon>Embryophyta</taxon>
        <taxon>Tracheophyta</taxon>
        <taxon>Spermatophyta</taxon>
        <taxon>Magnoliopsida</taxon>
        <taxon>eudicotyledons</taxon>
        <taxon>Gunneridae</taxon>
        <taxon>Pentapetalae</taxon>
        <taxon>rosids</taxon>
        <taxon>malvids</taxon>
        <taxon>Brassicales</taxon>
        <taxon>Brassicaceae</taxon>
        <taxon>Brassiceae</taxon>
        <taxon>Brassica</taxon>
    </lineage>
</organism>
<keyword evidence="1" id="KW-0472">Membrane</keyword>
<keyword evidence="1" id="KW-1133">Transmembrane helix</keyword>
<name>A0A3P6CDR9_BRACM</name>
<gene>
    <name evidence="2" type="ORF">BRAA10T42530Z</name>
</gene>
<proteinExistence type="predicted"/>
<evidence type="ECO:0000313" key="2">
    <source>
        <dbReference type="EMBL" id="VDD16817.1"/>
    </source>
</evidence>
<accession>A0A3P6CDR9</accession>
<protein>
    <submittedName>
        <fullName evidence="2">Uncharacterized protein</fullName>
    </submittedName>
</protein>
<dbReference type="EMBL" id="LR031577">
    <property type="protein sequence ID" value="VDD16817.1"/>
    <property type="molecule type" value="Genomic_DNA"/>
</dbReference>
<evidence type="ECO:0000256" key="1">
    <source>
        <dbReference type="SAM" id="Phobius"/>
    </source>
</evidence>
<reference evidence="2" key="1">
    <citation type="submission" date="2018-11" db="EMBL/GenBank/DDBJ databases">
        <authorList>
            <consortium name="Genoscope - CEA"/>
            <person name="William W."/>
        </authorList>
    </citation>
    <scope>NUCLEOTIDE SEQUENCE</scope>
</reference>